<evidence type="ECO:0000256" key="2">
    <source>
        <dbReference type="PROSITE-ProRule" id="PRU00708"/>
    </source>
</evidence>
<feature type="repeat" description="PPR" evidence="2">
    <location>
        <begin position="209"/>
        <end position="244"/>
    </location>
</feature>
<evidence type="ECO:0000256" key="3">
    <source>
        <dbReference type="SAM" id="MobiDB-lite"/>
    </source>
</evidence>
<proteinExistence type="predicted"/>
<protein>
    <submittedName>
        <fullName evidence="4">Pentatricopeptide repeat-containing protein</fullName>
    </submittedName>
</protein>
<reference evidence="4" key="1">
    <citation type="journal article" date="2023" name="Nat. Commun.">
        <title>Diploid and tetraploid genomes of Acorus and the evolution of monocots.</title>
        <authorList>
            <person name="Ma L."/>
            <person name="Liu K.W."/>
            <person name="Li Z."/>
            <person name="Hsiao Y.Y."/>
            <person name="Qi Y."/>
            <person name="Fu T."/>
            <person name="Tang G.D."/>
            <person name="Zhang D."/>
            <person name="Sun W.H."/>
            <person name="Liu D.K."/>
            <person name="Li Y."/>
            <person name="Chen G.Z."/>
            <person name="Liu X.D."/>
            <person name="Liao X.Y."/>
            <person name="Jiang Y.T."/>
            <person name="Yu X."/>
            <person name="Hao Y."/>
            <person name="Huang J."/>
            <person name="Zhao X.W."/>
            <person name="Ke S."/>
            <person name="Chen Y.Y."/>
            <person name="Wu W.L."/>
            <person name="Hsu J.L."/>
            <person name="Lin Y.F."/>
            <person name="Huang M.D."/>
            <person name="Li C.Y."/>
            <person name="Huang L."/>
            <person name="Wang Z.W."/>
            <person name="Zhao X."/>
            <person name="Zhong W.Y."/>
            <person name="Peng D.H."/>
            <person name="Ahmad S."/>
            <person name="Lan S."/>
            <person name="Zhang J.S."/>
            <person name="Tsai W.C."/>
            <person name="Van de Peer Y."/>
            <person name="Liu Z.J."/>
        </authorList>
    </citation>
    <scope>NUCLEOTIDE SEQUENCE</scope>
    <source>
        <strain evidence="4">SCP</strain>
    </source>
</reference>
<dbReference type="PANTHER" id="PTHR47926:SF452">
    <property type="entry name" value="PENTATRICOPEPTIDE REPEAT-CONTAINING PROTEIN"/>
    <property type="match status" value="1"/>
</dbReference>
<dbReference type="GO" id="GO:0003723">
    <property type="term" value="F:RNA binding"/>
    <property type="evidence" value="ECO:0007669"/>
    <property type="project" value="InterPro"/>
</dbReference>
<accession>A0AAV9BL03</accession>
<dbReference type="Gene3D" id="1.25.40.10">
    <property type="entry name" value="Tetratricopeptide repeat domain"/>
    <property type="match status" value="3"/>
</dbReference>
<gene>
    <name evidence="4" type="ORF">QJS04_geneDACA015870</name>
</gene>
<evidence type="ECO:0000313" key="5">
    <source>
        <dbReference type="Proteomes" id="UP001179952"/>
    </source>
</evidence>
<dbReference type="Pfam" id="PF01535">
    <property type="entry name" value="PPR"/>
    <property type="match status" value="4"/>
</dbReference>
<dbReference type="FunFam" id="1.25.40.10:FF:000144">
    <property type="entry name" value="Pentatricopeptide repeat-containing protein, mitochondrial"/>
    <property type="match status" value="1"/>
</dbReference>
<dbReference type="Pfam" id="PF13041">
    <property type="entry name" value="PPR_2"/>
    <property type="match status" value="2"/>
</dbReference>
<dbReference type="GO" id="GO:0009451">
    <property type="term" value="P:RNA modification"/>
    <property type="evidence" value="ECO:0007669"/>
    <property type="project" value="InterPro"/>
</dbReference>
<evidence type="ECO:0000313" key="4">
    <source>
        <dbReference type="EMBL" id="KAK1277032.1"/>
    </source>
</evidence>
<dbReference type="InterPro" id="IPR046960">
    <property type="entry name" value="PPR_At4g14850-like_plant"/>
</dbReference>
<dbReference type="EMBL" id="JAUJYN010000002">
    <property type="protein sequence ID" value="KAK1277032.1"/>
    <property type="molecule type" value="Genomic_DNA"/>
</dbReference>
<dbReference type="Pfam" id="PF20431">
    <property type="entry name" value="E_motif"/>
    <property type="match status" value="1"/>
</dbReference>
<dbReference type="Proteomes" id="UP001179952">
    <property type="component" value="Unassembled WGS sequence"/>
</dbReference>
<organism evidence="4 5">
    <name type="scientific">Acorus gramineus</name>
    <name type="common">Dwarf sweet flag</name>
    <dbReference type="NCBI Taxonomy" id="55184"/>
    <lineage>
        <taxon>Eukaryota</taxon>
        <taxon>Viridiplantae</taxon>
        <taxon>Streptophyta</taxon>
        <taxon>Embryophyta</taxon>
        <taxon>Tracheophyta</taxon>
        <taxon>Spermatophyta</taxon>
        <taxon>Magnoliopsida</taxon>
        <taxon>Liliopsida</taxon>
        <taxon>Acoraceae</taxon>
        <taxon>Acorus</taxon>
    </lineage>
</organism>
<feature type="repeat" description="PPR" evidence="2">
    <location>
        <begin position="312"/>
        <end position="342"/>
    </location>
</feature>
<keyword evidence="1" id="KW-0677">Repeat</keyword>
<dbReference type="AlphaFoldDB" id="A0AAV9BL03"/>
<dbReference type="NCBIfam" id="TIGR00756">
    <property type="entry name" value="PPR"/>
    <property type="match status" value="4"/>
</dbReference>
<comment type="caution">
    <text evidence="4">The sequence shown here is derived from an EMBL/GenBank/DDBJ whole genome shotgun (WGS) entry which is preliminary data.</text>
</comment>
<dbReference type="PROSITE" id="PS51375">
    <property type="entry name" value="PPR"/>
    <property type="match status" value="4"/>
</dbReference>
<evidence type="ECO:0000256" key="1">
    <source>
        <dbReference type="ARBA" id="ARBA00022737"/>
    </source>
</evidence>
<feature type="repeat" description="PPR" evidence="2">
    <location>
        <begin position="107"/>
        <end position="141"/>
    </location>
</feature>
<dbReference type="InterPro" id="IPR011990">
    <property type="entry name" value="TPR-like_helical_dom_sf"/>
</dbReference>
<feature type="region of interest" description="Disordered" evidence="3">
    <location>
        <begin position="1"/>
        <end position="42"/>
    </location>
</feature>
<feature type="repeat" description="PPR" evidence="2">
    <location>
        <begin position="142"/>
        <end position="176"/>
    </location>
</feature>
<feature type="compositionally biased region" description="Polar residues" evidence="3">
    <location>
        <begin position="24"/>
        <end position="42"/>
    </location>
</feature>
<name>A0AAV9BL03_ACOGR</name>
<dbReference type="InterPro" id="IPR002885">
    <property type="entry name" value="PPR_rpt"/>
</dbReference>
<reference evidence="4" key="2">
    <citation type="submission" date="2023-06" db="EMBL/GenBank/DDBJ databases">
        <authorList>
            <person name="Ma L."/>
            <person name="Liu K.-W."/>
            <person name="Li Z."/>
            <person name="Hsiao Y.-Y."/>
            <person name="Qi Y."/>
            <person name="Fu T."/>
            <person name="Tang G."/>
            <person name="Zhang D."/>
            <person name="Sun W.-H."/>
            <person name="Liu D.-K."/>
            <person name="Li Y."/>
            <person name="Chen G.-Z."/>
            <person name="Liu X.-D."/>
            <person name="Liao X.-Y."/>
            <person name="Jiang Y.-T."/>
            <person name="Yu X."/>
            <person name="Hao Y."/>
            <person name="Huang J."/>
            <person name="Zhao X.-W."/>
            <person name="Ke S."/>
            <person name="Chen Y.-Y."/>
            <person name="Wu W.-L."/>
            <person name="Hsu J.-L."/>
            <person name="Lin Y.-F."/>
            <person name="Huang M.-D."/>
            <person name="Li C.-Y."/>
            <person name="Huang L."/>
            <person name="Wang Z.-W."/>
            <person name="Zhao X."/>
            <person name="Zhong W.-Y."/>
            <person name="Peng D.-H."/>
            <person name="Ahmad S."/>
            <person name="Lan S."/>
            <person name="Zhang J.-S."/>
            <person name="Tsai W.-C."/>
            <person name="Van De Peer Y."/>
            <person name="Liu Z.-J."/>
        </authorList>
    </citation>
    <scope>NUCLEOTIDE SEQUENCE</scope>
    <source>
        <strain evidence="4">SCP</strain>
        <tissue evidence="4">Leaves</tissue>
    </source>
</reference>
<keyword evidence="5" id="KW-1185">Reference proteome</keyword>
<dbReference type="FunFam" id="1.25.40.10:FF:000280">
    <property type="entry name" value="Pentatricopeptide repeat-containing protein"/>
    <property type="match status" value="1"/>
</dbReference>
<sequence>MILSSQTLHPILPHQSPHSPRPILSSNKPIKNNKTPTPTSSEFGTLLRSCIETRSLQQGKALHSRIIQAGFDRNRDLLPRLIKLYFTCNGASDAQKLFDEIPHRNRNVYIYTSMVSGYLENQMFNEAFDGFFEMLENGVKPDSFTFSALMKACVQLGSLDLVVQLHCMIAKLGYGPSDLSVANSLINAYGFFEKFESFSRIFDDMPMRDVVSWTSMIQACNRSKRHGESMELLSKMQFEEGLKPNALTVVSVLPACAFFASLKKGQAIHAFVMRNGLNSNAVVAAALISMYSQCGESDDALVVFDALEGAPNVVVWTSMIEGLSMNGRFDEALRLFEAMQVKPNRITLVVVLSACSHGGLLEVGRRIFDSMNEKFGIEPRMEHYACVVDMLGRAGRFDEAEDFIERMKVRPNGSVYGALLGACQVHRNVKLGERVALELFELEPSDAGNYVMLSNLYASTGRWEEVGRLRVAMIDRGLFKSPGYSWLEMRDKIFVFGTDERADLDC</sequence>
<dbReference type="PANTHER" id="PTHR47926">
    <property type="entry name" value="PENTATRICOPEPTIDE REPEAT-CONTAINING PROTEIN"/>
    <property type="match status" value="1"/>
</dbReference>
<dbReference type="InterPro" id="IPR046848">
    <property type="entry name" value="E_motif"/>
</dbReference>